<dbReference type="Proteomes" id="UP000285060">
    <property type="component" value="Unassembled WGS sequence"/>
</dbReference>
<evidence type="ECO:0000259" key="1">
    <source>
        <dbReference type="PROSITE" id="PS50106"/>
    </source>
</evidence>
<evidence type="ECO:0000313" key="3">
    <source>
        <dbReference type="Proteomes" id="UP000285060"/>
    </source>
</evidence>
<keyword evidence="3" id="KW-1185">Reference proteome</keyword>
<gene>
    <name evidence="2" type="ORF">DYB32_006586</name>
</gene>
<name>A0A418ARZ0_9STRA</name>
<evidence type="ECO:0000313" key="2">
    <source>
        <dbReference type="EMBL" id="RHY28082.1"/>
    </source>
</evidence>
<dbReference type="InterPro" id="IPR001478">
    <property type="entry name" value="PDZ"/>
</dbReference>
<dbReference type="PANTHER" id="PTHR31138:SF1">
    <property type="entry name" value="PDZ DOMAIN-CONTAINING PROTEIN"/>
    <property type="match status" value="1"/>
</dbReference>
<dbReference type="SMART" id="SM00228">
    <property type="entry name" value="PDZ"/>
    <property type="match status" value="2"/>
</dbReference>
<dbReference type="VEuPathDB" id="FungiDB:H310_02064"/>
<dbReference type="EMBL" id="QUSY01000649">
    <property type="protein sequence ID" value="RHY28082.1"/>
    <property type="molecule type" value="Genomic_DNA"/>
</dbReference>
<dbReference type="PANTHER" id="PTHR31138">
    <property type="entry name" value="CHROMOSOME 19, WHOLE GENOME SHOTGUN SEQUENCE"/>
    <property type="match status" value="1"/>
</dbReference>
<proteinExistence type="predicted"/>
<dbReference type="AlphaFoldDB" id="A0A418ARZ0"/>
<dbReference type="SUPFAM" id="SSF50156">
    <property type="entry name" value="PDZ domain-like"/>
    <property type="match status" value="3"/>
</dbReference>
<dbReference type="PROSITE" id="PS50106">
    <property type="entry name" value="PDZ"/>
    <property type="match status" value="1"/>
</dbReference>
<protein>
    <recommendedName>
        <fullName evidence="1">PDZ domain-containing protein</fullName>
    </recommendedName>
</protein>
<sequence length="837" mass="91937">MTFSPTVMSPRGSGKAPSTLLPPVLTRLIRFTEGDRVKTCFGTGIFRTKIKFDLRCWPMYAHLDGTRGANGRPVYIVDMDIGGVLYSQIPKPLSTDQILAEFNGRITYQQAQALSAAGENAYLTVRAYCEKNAASLSSIASTFNYSADYTSALGSFVNPEFNDAAAKVRQAGERELQKLMELSELVKKRVETKFTTNAELVENKGKKLINDFAAKDMALACIDPLEMMERVENLLPQVTQQAAVFINESEVMLAKFQASKQGRTILAKAKALAQVTDENPTMLREKVAEAVSKLKVNDLAKWGRTLAVDAAARQEFVDQVKDRCLDFLMSVLPSIEVDPIIGTKDDVEYSLSQLDLSKFKVRKEKVSVKLGKVALADGTWQPTLAISSIEIEIKEDLTLKINGSWFSSVYNILASLFKDLIKDYIASTLEGSLIDHVVSLVTVLNTFMMDYWPMLLQLLNVTVDQLPVASAWRGAKPLLPPMPNEEDLTFTSTDLPIVLAKRTRDRMALVSGVTLPNIKTSPLTDAQRHELYRIPLQSTIVGINGLSCAKLTSKEVQKLLKSLPVPLTLRFATAVPDDEFQIKPRRTLRTFDVSFGEGPLGLKLRARPLAKHGVIVAGFIPDRTAMCNEPLPAVGQGEASGQIRPGHLLLRANGIDVRTMEFSAVLNTLKSLPRPAVLTFSTSPDGIVSLKSWPPLVDLDHRDAPDGSSYVVVKGFSRLPSFAKNSKLIAEDDQVVAVNGSSVTSLPYDKVMDLLRQAMASPPYRDHGVYVKKFVAGLGPAERSGLVYRGCAILQVCGKNVDGLDVDAVQAMIDQAQPPYHLTVRDLDMENTLLAML</sequence>
<dbReference type="CDD" id="cd00136">
    <property type="entry name" value="PDZ_canonical"/>
    <property type="match status" value="2"/>
</dbReference>
<dbReference type="Pfam" id="PF00595">
    <property type="entry name" value="PDZ"/>
    <property type="match status" value="1"/>
</dbReference>
<dbReference type="Gene3D" id="2.30.42.10">
    <property type="match status" value="2"/>
</dbReference>
<accession>A0A418ARZ0</accession>
<organism evidence="2 3">
    <name type="scientific">Aphanomyces invadans</name>
    <dbReference type="NCBI Taxonomy" id="157072"/>
    <lineage>
        <taxon>Eukaryota</taxon>
        <taxon>Sar</taxon>
        <taxon>Stramenopiles</taxon>
        <taxon>Oomycota</taxon>
        <taxon>Saprolegniomycetes</taxon>
        <taxon>Saprolegniales</taxon>
        <taxon>Verrucalvaceae</taxon>
        <taxon>Aphanomyces</taxon>
    </lineage>
</organism>
<feature type="domain" description="PDZ" evidence="1">
    <location>
        <begin position="597"/>
        <end position="684"/>
    </location>
</feature>
<dbReference type="InterPro" id="IPR036034">
    <property type="entry name" value="PDZ_sf"/>
</dbReference>
<comment type="caution">
    <text evidence="2">The sequence shown here is derived from an EMBL/GenBank/DDBJ whole genome shotgun (WGS) entry which is preliminary data.</text>
</comment>
<reference evidence="2 3" key="1">
    <citation type="submission" date="2018-08" db="EMBL/GenBank/DDBJ databases">
        <title>Aphanomyces genome sequencing and annotation.</title>
        <authorList>
            <person name="Minardi D."/>
            <person name="Oidtmann B."/>
            <person name="Van Der Giezen M."/>
            <person name="Studholme D.J."/>
        </authorList>
    </citation>
    <scope>NUCLEOTIDE SEQUENCE [LARGE SCALE GENOMIC DNA]</scope>
    <source>
        <strain evidence="2 3">NJM0002</strain>
    </source>
</reference>